<evidence type="ECO:0000256" key="1">
    <source>
        <dbReference type="SAM" id="Phobius"/>
    </source>
</evidence>
<evidence type="ECO:0000313" key="2">
    <source>
        <dbReference type="EnsemblMetazoa" id="GAUT014508-PA"/>
    </source>
</evidence>
<dbReference type="VEuPathDB" id="VectorBase:GAUT014508"/>
<sequence length="146" mass="16830">MTSFRHVIKLLLTERFQMGLATCLQQILDREHTISLIFTTNICDLKDRRKNAPRVSIASLQNVVTSDVCFISRQKRKKYLTNQWHVGVNISLCVSAVVFASIMLTAASISLIIYDNFYMDDRPSHQRKQAFAAIQRMHGIRVEKLM</sequence>
<accession>A0A1A9UT58</accession>
<organism evidence="2 3">
    <name type="scientific">Glossina austeni</name>
    <name type="common">Savannah tsetse fly</name>
    <dbReference type="NCBI Taxonomy" id="7395"/>
    <lineage>
        <taxon>Eukaryota</taxon>
        <taxon>Metazoa</taxon>
        <taxon>Ecdysozoa</taxon>
        <taxon>Arthropoda</taxon>
        <taxon>Hexapoda</taxon>
        <taxon>Insecta</taxon>
        <taxon>Pterygota</taxon>
        <taxon>Neoptera</taxon>
        <taxon>Endopterygota</taxon>
        <taxon>Diptera</taxon>
        <taxon>Brachycera</taxon>
        <taxon>Muscomorpha</taxon>
        <taxon>Hippoboscoidea</taxon>
        <taxon>Glossinidae</taxon>
        <taxon>Glossina</taxon>
    </lineage>
</organism>
<dbReference type="Proteomes" id="UP000078200">
    <property type="component" value="Unassembled WGS sequence"/>
</dbReference>
<keyword evidence="1" id="KW-1133">Transmembrane helix</keyword>
<dbReference type="EnsemblMetazoa" id="GAUT014508-RA">
    <property type="protein sequence ID" value="GAUT014508-PA"/>
    <property type="gene ID" value="GAUT014508"/>
</dbReference>
<protein>
    <submittedName>
        <fullName evidence="2">Uncharacterized protein</fullName>
    </submittedName>
</protein>
<dbReference type="AlphaFoldDB" id="A0A1A9UT58"/>
<proteinExistence type="predicted"/>
<name>A0A1A9UT58_GLOAU</name>
<evidence type="ECO:0000313" key="3">
    <source>
        <dbReference type="Proteomes" id="UP000078200"/>
    </source>
</evidence>
<keyword evidence="1" id="KW-0472">Membrane</keyword>
<feature type="transmembrane region" description="Helical" evidence="1">
    <location>
        <begin position="86"/>
        <end position="114"/>
    </location>
</feature>
<keyword evidence="1" id="KW-0812">Transmembrane</keyword>
<reference evidence="2" key="1">
    <citation type="submission" date="2020-05" db="UniProtKB">
        <authorList>
            <consortium name="EnsemblMetazoa"/>
        </authorList>
    </citation>
    <scope>IDENTIFICATION</scope>
    <source>
        <strain evidence="2">TTRI</strain>
    </source>
</reference>
<keyword evidence="3" id="KW-1185">Reference proteome</keyword>